<dbReference type="Proteomes" id="UP000663842">
    <property type="component" value="Unassembled WGS sequence"/>
</dbReference>
<comment type="caution">
    <text evidence="3">The sequence shown here is derived from an EMBL/GenBank/DDBJ whole genome shotgun (WGS) entry which is preliminary data.</text>
</comment>
<dbReference type="EMBL" id="CAJOBF010002631">
    <property type="protein sequence ID" value="CAF4046766.1"/>
    <property type="molecule type" value="Genomic_DNA"/>
</dbReference>
<evidence type="ECO:0000313" key="3">
    <source>
        <dbReference type="EMBL" id="CAF4046766.1"/>
    </source>
</evidence>
<gene>
    <name evidence="3" type="ORF">UXM345_LOCUS18955</name>
</gene>
<sequence length="174" mass="19706">MRFLRDTGKILLLLVFVIATNAQDLAWYQSFLSERIAPVYVSAYRTLKNNIVNPILTFKEEMPKTGMSVAAIVLLAQRLTCATKQLYNDSSKALRASEELNSAVENKAAEIVSAISTKENELREVNNWLFRVELQLGGGPVKIQEAENEVRNKVNELNTADRELAVEQEKRMIY</sequence>
<feature type="signal peptide" evidence="2">
    <location>
        <begin position="1"/>
        <end position="22"/>
    </location>
</feature>
<name>A0A819RF56_9BILA</name>
<evidence type="ECO:0000256" key="1">
    <source>
        <dbReference type="SAM" id="Coils"/>
    </source>
</evidence>
<organism evidence="3 4">
    <name type="scientific">Rotaria magnacalcarata</name>
    <dbReference type="NCBI Taxonomy" id="392030"/>
    <lineage>
        <taxon>Eukaryota</taxon>
        <taxon>Metazoa</taxon>
        <taxon>Spiralia</taxon>
        <taxon>Gnathifera</taxon>
        <taxon>Rotifera</taxon>
        <taxon>Eurotatoria</taxon>
        <taxon>Bdelloidea</taxon>
        <taxon>Philodinida</taxon>
        <taxon>Philodinidae</taxon>
        <taxon>Rotaria</taxon>
    </lineage>
</organism>
<keyword evidence="1" id="KW-0175">Coiled coil</keyword>
<feature type="coiled-coil region" evidence="1">
    <location>
        <begin position="143"/>
        <end position="170"/>
    </location>
</feature>
<reference evidence="3" key="1">
    <citation type="submission" date="2021-02" db="EMBL/GenBank/DDBJ databases">
        <authorList>
            <person name="Nowell W R."/>
        </authorList>
    </citation>
    <scope>NUCLEOTIDE SEQUENCE</scope>
</reference>
<dbReference type="AlphaFoldDB" id="A0A819RF56"/>
<keyword evidence="2" id="KW-0732">Signal</keyword>
<feature type="chain" id="PRO_5033060326" evidence="2">
    <location>
        <begin position="23"/>
        <end position="174"/>
    </location>
</feature>
<accession>A0A819RF56</accession>
<protein>
    <submittedName>
        <fullName evidence="3">Uncharacterized protein</fullName>
    </submittedName>
</protein>
<proteinExistence type="predicted"/>
<evidence type="ECO:0000313" key="4">
    <source>
        <dbReference type="Proteomes" id="UP000663842"/>
    </source>
</evidence>
<evidence type="ECO:0000256" key="2">
    <source>
        <dbReference type="SAM" id="SignalP"/>
    </source>
</evidence>